<proteinExistence type="predicted"/>
<dbReference type="Proteomes" id="UP000002985">
    <property type="component" value="Unassembled WGS sequence"/>
</dbReference>
<sequence>MVYVFVGDIFYERIIRKQILCGDGEKKEIRKVMDLCNETGNKDNAKFF</sequence>
<organism evidence="1 2">
    <name type="scientific">Candidatus Jettenia caeni</name>
    <dbReference type="NCBI Taxonomy" id="247490"/>
    <lineage>
        <taxon>Bacteria</taxon>
        <taxon>Pseudomonadati</taxon>
        <taxon>Planctomycetota</taxon>
        <taxon>Candidatus Brocadiia</taxon>
        <taxon>Candidatus Brocadiales</taxon>
        <taxon>Candidatus Brocadiaceae</taxon>
        <taxon>Candidatus Jettenia</taxon>
    </lineage>
</organism>
<dbReference type="AlphaFoldDB" id="I3IHD5"/>
<evidence type="ECO:0000313" key="1">
    <source>
        <dbReference type="EMBL" id="GAB61130.1"/>
    </source>
</evidence>
<dbReference type="STRING" id="247490.KSU1_B0273"/>
<reference evidence="1 2" key="1">
    <citation type="journal article" date="2012" name="FEBS Lett.">
        <title>Anammox organism KSU-1 expresses a NirK-type copper-containing nitrite reductase instead of a NirS-type with cytochrome cd1.</title>
        <authorList>
            <person name="Hira D."/>
            <person name="Toh H."/>
            <person name="Migita C.T."/>
            <person name="Okubo H."/>
            <person name="Nishiyama T."/>
            <person name="Hattori M."/>
            <person name="Furukawa K."/>
            <person name="Fujii T."/>
        </authorList>
    </citation>
    <scope>NUCLEOTIDE SEQUENCE [LARGE SCALE GENOMIC DNA]</scope>
</reference>
<accession>I3IHD5</accession>
<comment type="caution">
    <text evidence="1">The sequence shown here is derived from an EMBL/GenBank/DDBJ whole genome shotgun (WGS) entry which is preliminary data.</text>
</comment>
<name>I3IHD5_9BACT</name>
<protein>
    <submittedName>
        <fullName evidence="1">Uncharacterized protein</fullName>
    </submittedName>
</protein>
<keyword evidence="2" id="KW-1185">Reference proteome</keyword>
<evidence type="ECO:0000313" key="2">
    <source>
        <dbReference type="Proteomes" id="UP000002985"/>
    </source>
</evidence>
<dbReference type="EMBL" id="BAFH01000002">
    <property type="protein sequence ID" value="GAB61130.1"/>
    <property type="molecule type" value="Genomic_DNA"/>
</dbReference>
<gene>
    <name evidence="1" type="ORF">KSU1_B0273</name>
</gene>